<dbReference type="PANTHER" id="PTHR33445">
    <property type="entry name" value="ATP SYNTHASE SUBUNIT B', CHLOROPLASTIC"/>
    <property type="match status" value="1"/>
</dbReference>
<evidence type="ECO:0000256" key="9">
    <source>
        <dbReference type="ARBA" id="ARBA00023310"/>
    </source>
</evidence>
<evidence type="ECO:0000313" key="16">
    <source>
        <dbReference type="EMBL" id="SHE89692.1"/>
    </source>
</evidence>
<keyword evidence="2 14" id="KW-0813">Transport</keyword>
<dbReference type="EMBL" id="FQUS01000004">
    <property type="protein sequence ID" value="SHE89692.1"/>
    <property type="molecule type" value="Genomic_DNA"/>
</dbReference>
<evidence type="ECO:0000256" key="4">
    <source>
        <dbReference type="ARBA" id="ARBA00022692"/>
    </source>
</evidence>
<evidence type="ECO:0000313" key="17">
    <source>
        <dbReference type="Proteomes" id="UP000184041"/>
    </source>
</evidence>
<keyword evidence="7 14" id="KW-0406">Ion transport</keyword>
<comment type="subcellular location">
    <subcellularLocation>
        <location evidence="14">Cell membrane</location>
        <topology evidence="14">Single-pass membrane protein</topology>
    </subcellularLocation>
    <subcellularLocation>
        <location evidence="13">Endomembrane system</location>
        <topology evidence="13">Single-pass membrane protein</topology>
    </subcellularLocation>
</comment>
<organism evidence="16 17">
    <name type="scientific">Fodinibius roseus</name>
    <dbReference type="NCBI Taxonomy" id="1194090"/>
    <lineage>
        <taxon>Bacteria</taxon>
        <taxon>Pseudomonadati</taxon>
        <taxon>Balneolota</taxon>
        <taxon>Balneolia</taxon>
        <taxon>Balneolales</taxon>
        <taxon>Balneolaceae</taxon>
        <taxon>Fodinibius</taxon>
    </lineage>
</organism>
<feature type="transmembrane region" description="Helical" evidence="14">
    <location>
        <begin position="6"/>
        <end position="27"/>
    </location>
</feature>
<dbReference type="HAMAP" id="MF_01398">
    <property type="entry name" value="ATP_synth_b_bprime"/>
    <property type="match status" value="1"/>
</dbReference>
<dbReference type="NCBIfam" id="TIGR01144">
    <property type="entry name" value="ATP_synt_b"/>
    <property type="match status" value="1"/>
</dbReference>
<dbReference type="InterPro" id="IPR017707">
    <property type="entry name" value="Alt_ATP_synth_F0_bsu"/>
</dbReference>
<comment type="function">
    <text evidence="11">Component of the F(0) channel, it forms part of the peripheral stalk, linking F(1) to F(0). The b'-subunit is a diverged and duplicated form of b found in plants and photosynthetic bacteria.</text>
</comment>
<keyword evidence="5 14" id="KW-0375">Hydrogen ion transport</keyword>
<dbReference type="GO" id="GO:0046961">
    <property type="term" value="F:proton-transporting ATPase activity, rotational mechanism"/>
    <property type="evidence" value="ECO:0007669"/>
    <property type="project" value="TreeGrafter"/>
</dbReference>
<protein>
    <recommendedName>
        <fullName evidence="14">ATP synthase subunit b</fullName>
    </recommendedName>
    <alternativeName>
        <fullName evidence="14">ATP synthase F(0) sector subunit b</fullName>
    </alternativeName>
    <alternativeName>
        <fullName evidence="14">ATPase subunit I</fullName>
    </alternativeName>
    <alternativeName>
        <fullName evidence="14">F-type ATPase subunit b</fullName>
        <shortName evidence="14">F-ATPase subunit b</shortName>
    </alternativeName>
</protein>
<dbReference type="CDD" id="cd06503">
    <property type="entry name" value="ATP-synt_Fo_b"/>
    <property type="match status" value="1"/>
</dbReference>
<comment type="subunit">
    <text evidence="14">F-type ATPases have 2 components, F(1) - the catalytic core - and F(0) - the membrane proton channel. F(1) has five subunits: alpha(3), beta(3), gamma(1), delta(1), epsilon(1). F(0) has three main subunits: a(1), b(2) and c(10-14). The alpha and beta chains form an alternating ring which encloses part of the gamma chain. F(1) is attached to F(0) by a central stalk formed by the gamma and epsilon chains, while a peripheral stalk is formed by the delta and b chains.</text>
</comment>
<keyword evidence="9 14" id="KW-0066">ATP synthesis</keyword>
<dbReference type="STRING" id="1194090.SAMN05443144_10454"/>
<evidence type="ECO:0000256" key="6">
    <source>
        <dbReference type="ARBA" id="ARBA00022989"/>
    </source>
</evidence>
<evidence type="ECO:0000256" key="15">
    <source>
        <dbReference type="SAM" id="Coils"/>
    </source>
</evidence>
<comment type="subunit">
    <text evidence="12">F-type ATPases have 2 components, F(1) - the catalytic core - and F(0) - the membrane proton channel. F(1) has five subunits: alpha(3), beta(3), gamma(1), delta(1), epsilon(1). F(0) has four main subunits: a(1), b(2) and c(10-14). The alpha and beta chains form an alternating ring which encloses part of the gamma chain. F(1) is attached to F(0) by a central stalk formed by the gamma and epsilon chains, while a peripheral stalk is formed by the delta and b chains.</text>
</comment>
<evidence type="ECO:0000256" key="8">
    <source>
        <dbReference type="ARBA" id="ARBA00023136"/>
    </source>
</evidence>
<dbReference type="OrthoDB" id="282095at2"/>
<dbReference type="InterPro" id="IPR005864">
    <property type="entry name" value="ATP_synth_F0_bsu_bac"/>
</dbReference>
<evidence type="ECO:0000256" key="7">
    <source>
        <dbReference type="ARBA" id="ARBA00023065"/>
    </source>
</evidence>
<evidence type="ECO:0000256" key="10">
    <source>
        <dbReference type="ARBA" id="ARBA00025198"/>
    </source>
</evidence>
<evidence type="ECO:0000256" key="5">
    <source>
        <dbReference type="ARBA" id="ARBA00022781"/>
    </source>
</evidence>
<dbReference type="PANTHER" id="PTHR33445:SF2">
    <property type="entry name" value="ATP SYNTHASE SUBUNIT B', CHLOROPLASTIC"/>
    <property type="match status" value="1"/>
</dbReference>
<name>A0A1M4X9A0_9BACT</name>
<dbReference type="AlphaFoldDB" id="A0A1M4X9A0"/>
<keyword evidence="4 14" id="KW-0812">Transmembrane</keyword>
<dbReference type="Pfam" id="PF00430">
    <property type="entry name" value="ATP-synt_B"/>
    <property type="match status" value="1"/>
</dbReference>
<evidence type="ECO:0000256" key="1">
    <source>
        <dbReference type="ARBA" id="ARBA00005513"/>
    </source>
</evidence>
<dbReference type="RefSeq" id="WP_073060021.1">
    <property type="nucleotide sequence ID" value="NZ_FQUS01000004.1"/>
</dbReference>
<proteinExistence type="inferred from homology"/>
<keyword evidence="3 14" id="KW-0138">CF(0)</keyword>
<evidence type="ECO:0000256" key="3">
    <source>
        <dbReference type="ARBA" id="ARBA00022547"/>
    </source>
</evidence>
<feature type="coiled-coil region" evidence="15">
    <location>
        <begin position="31"/>
        <end position="97"/>
    </location>
</feature>
<keyword evidence="17" id="KW-1185">Reference proteome</keyword>
<dbReference type="Proteomes" id="UP000184041">
    <property type="component" value="Unassembled WGS sequence"/>
</dbReference>
<dbReference type="InterPro" id="IPR002146">
    <property type="entry name" value="ATP_synth_b/b'su_bac/chlpt"/>
</dbReference>
<accession>A0A1M4X9A0</accession>
<evidence type="ECO:0000256" key="2">
    <source>
        <dbReference type="ARBA" id="ARBA00022448"/>
    </source>
</evidence>
<evidence type="ECO:0000256" key="13">
    <source>
        <dbReference type="ARBA" id="ARBA00037847"/>
    </source>
</evidence>
<dbReference type="GO" id="GO:0005886">
    <property type="term" value="C:plasma membrane"/>
    <property type="evidence" value="ECO:0007669"/>
    <property type="project" value="UniProtKB-SubCell"/>
</dbReference>
<dbReference type="NCBIfam" id="TIGR03321">
    <property type="entry name" value="alt_F1F0_F0_B"/>
    <property type="match status" value="1"/>
</dbReference>
<evidence type="ECO:0000256" key="11">
    <source>
        <dbReference type="ARBA" id="ARBA00025614"/>
    </source>
</evidence>
<evidence type="ECO:0000256" key="14">
    <source>
        <dbReference type="HAMAP-Rule" id="MF_01398"/>
    </source>
</evidence>
<dbReference type="GO" id="GO:0046933">
    <property type="term" value="F:proton-transporting ATP synthase activity, rotational mechanism"/>
    <property type="evidence" value="ECO:0007669"/>
    <property type="project" value="UniProtKB-UniRule"/>
</dbReference>
<evidence type="ECO:0000256" key="12">
    <source>
        <dbReference type="ARBA" id="ARBA00026054"/>
    </source>
</evidence>
<dbReference type="GO" id="GO:0045259">
    <property type="term" value="C:proton-transporting ATP synthase complex"/>
    <property type="evidence" value="ECO:0007669"/>
    <property type="project" value="UniProtKB-KW"/>
</dbReference>
<keyword evidence="6 14" id="KW-1133">Transmembrane helix</keyword>
<keyword evidence="15" id="KW-0175">Coiled coil</keyword>
<keyword evidence="14" id="KW-1003">Cell membrane</keyword>
<comment type="similarity">
    <text evidence="1 14">Belongs to the ATPase B chain family.</text>
</comment>
<gene>
    <name evidence="14" type="primary">atpF</name>
    <name evidence="16" type="ORF">SAMN05443144_10454</name>
</gene>
<sequence length="254" mass="30310">MQIDWFTFSAQIINFLILLWLLRKFLYGPLLNVMKDREEKISSRLEEARSKLEEAEDKSTEYQKKLNELEKQKSAWREEAKEEAESFKLELMQEARNEVEQVRSKWTKSVEREKKMFLEELEEQSFEKIMGIVEHMVSDLADRSLEKQAINRFINRIKEMKDDERKQMIDAVDTNHLEVATAFPTEEKDREEIDAAIRRLLDSEKECRYIHDPELGFGIEVRSNGWKIGWNMKGYLEELRSEVNTTFSQLETET</sequence>
<dbReference type="InterPro" id="IPR050059">
    <property type="entry name" value="ATP_synthase_B_chain"/>
</dbReference>
<reference evidence="16 17" key="1">
    <citation type="submission" date="2016-11" db="EMBL/GenBank/DDBJ databases">
        <authorList>
            <person name="Jaros S."/>
            <person name="Januszkiewicz K."/>
            <person name="Wedrychowicz H."/>
        </authorList>
    </citation>
    <scope>NUCLEOTIDE SEQUENCE [LARGE SCALE GENOMIC DNA]</scope>
    <source>
        <strain evidence="16 17">DSM 21986</strain>
    </source>
</reference>
<comment type="function">
    <text evidence="10 14">F(1)F(0) ATP synthase produces ATP from ADP in the presence of a proton or sodium gradient. F-type ATPases consist of two structural domains, F(1) containing the extramembraneous catalytic core and F(0) containing the membrane proton channel, linked together by a central stalk and a peripheral stalk. During catalysis, ATP synthesis in the catalytic domain of F(1) is coupled via a rotary mechanism of the central stalk subunits to proton translocation.</text>
</comment>
<dbReference type="GO" id="GO:0012505">
    <property type="term" value="C:endomembrane system"/>
    <property type="evidence" value="ECO:0007669"/>
    <property type="project" value="UniProtKB-SubCell"/>
</dbReference>
<keyword evidence="8 14" id="KW-0472">Membrane</keyword>